<feature type="domain" description="Rhodopsin" evidence="7">
    <location>
        <begin position="57"/>
        <end position="228"/>
    </location>
</feature>
<evidence type="ECO:0000313" key="8">
    <source>
        <dbReference type="EMBL" id="KAK4155441.1"/>
    </source>
</evidence>
<dbReference type="AlphaFoldDB" id="A0AAN6VRD5"/>
<evidence type="ECO:0000256" key="6">
    <source>
        <dbReference type="SAM" id="Phobius"/>
    </source>
</evidence>
<evidence type="ECO:0000256" key="3">
    <source>
        <dbReference type="ARBA" id="ARBA00022989"/>
    </source>
</evidence>
<feature type="transmembrane region" description="Helical" evidence="6">
    <location>
        <begin position="151"/>
        <end position="169"/>
    </location>
</feature>
<name>A0AAN6VRD5_9PEZI</name>
<gene>
    <name evidence="8" type="ORF">C8A00DRAFT_31679</name>
</gene>
<feature type="transmembrane region" description="Helical" evidence="6">
    <location>
        <begin position="73"/>
        <end position="98"/>
    </location>
</feature>
<evidence type="ECO:0000259" key="7">
    <source>
        <dbReference type="Pfam" id="PF20684"/>
    </source>
</evidence>
<accession>A0AAN6VRD5</accession>
<keyword evidence="3 6" id="KW-1133">Transmembrane helix</keyword>
<keyword evidence="4 6" id="KW-0472">Membrane</keyword>
<evidence type="ECO:0000256" key="2">
    <source>
        <dbReference type="ARBA" id="ARBA00022692"/>
    </source>
</evidence>
<dbReference type="InterPro" id="IPR049326">
    <property type="entry name" value="Rhodopsin_dom_fungi"/>
</dbReference>
<evidence type="ECO:0000256" key="1">
    <source>
        <dbReference type="ARBA" id="ARBA00004141"/>
    </source>
</evidence>
<reference evidence="8" key="1">
    <citation type="journal article" date="2023" name="Mol. Phylogenet. Evol.">
        <title>Genome-scale phylogeny and comparative genomics of the fungal order Sordariales.</title>
        <authorList>
            <person name="Hensen N."/>
            <person name="Bonometti L."/>
            <person name="Westerberg I."/>
            <person name="Brannstrom I.O."/>
            <person name="Guillou S."/>
            <person name="Cros-Aarteil S."/>
            <person name="Calhoun S."/>
            <person name="Haridas S."/>
            <person name="Kuo A."/>
            <person name="Mondo S."/>
            <person name="Pangilinan J."/>
            <person name="Riley R."/>
            <person name="LaButti K."/>
            <person name="Andreopoulos B."/>
            <person name="Lipzen A."/>
            <person name="Chen C."/>
            <person name="Yan M."/>
            <person name="Daum C."/>
            <person name="Ng V."/>
            <person name="Clum A."/>
            <person name="Steindorff A."/>
            <person name="Ohm R.A."/>
            <person name="Martin F."/>
            <person name="Silar P."/>
            <person name="Natvig D.O."/>
            <person name="Lalanne C."/>
            <person name="Gautier V."/>
            <person name="Ament-Velasquez S.L."/>
            <person name="Kruys A."/>
            <person name="Hutchinson M.I."/>
            <person name="Powell A.J."/>
            <person name="Barry K."/>
            <person name="Miller A.N."/>
            <person name="Grigoriev I.V."/>
            <person name="Debuchy R."/>
            <person name="Gladieux P."/>
            <person name="Hiltunen Thoren M."/>
            <person name="Johannesson H."/>
        </authorList>
    </citation>
    <scope>NUCLEOTIDE SEQUENCE</scope>
    <source>
        <strain evidence="8">CBS 538.74</strain>
    </source>
</reference>
<dbReference type="InterPro" id="IPR052337">
    <property type="entry name" value="SAT4-like"/>
</dbReference>
<dbReference type="PANTHER" id="PTHR33048">
    <property type="entry name" value="PTH11-LIKE INTEGRAL MEMBRANE PROTEIN (AFU_ORTHOLOGUE AFUA_5G11245)"/>
    <property type="match status" value="1"/>
</dbReference>
<dbReference type="Proteomes" id="UP001302745">
    <property type="component" value="Unassembled WGS sequence"/>
</dbReference>
<comment type="caution">
    <text evidence="8">The sequence shown here is derived from an EMBL/GenBank/DDBJ whole genome shotgun (WGS) entry which is preliminary data.</text>
</comment>
<comment type="similarity">
    <text evidence="5">Belongs to the SAT4 family.</text>
</comment>
<sequence>MARYAADPPGARVTSRDTSVLFTIQYQIIADRVVDNGRIYVGVAIPLAVVAFLLVTARVVSRWRSTGNLAVDDYLIIAAAILGVSDVALMASIVLPIVVFRPQFVSFDAIAEVAPRTMVAEIATSWSVALVKSGIALMLVRLQQHRRWARFLYAVIGVQVLTAVFVTVLHTTRCIPTEAIWNPAIVNKWCWGTEALKVTITVASALVIATDIILSLVPLTFLHHIRLHLCIASSSPSS</sequence>
<organism evidence="8 9">
    <name type="scientific">Chaetomidium leptoderma</name>
    <dbReference type="NCBI Taxonomy" id="669021"/>
    <lineage>
        <taxon>Eukaryota</taxon>
        <taxon>Fungi</taxon>
        <taxon>Dikarya</taxon>
        <taxon>Ascomycota</taxon>
        <taxon>Pezizomycotina</taxon>
        <taxon>Sordariomycetes</taxon>
        <taxon>Sordariomycetidae</taxon>
        <taxon>Sordariales</taxon>
        <taxon>Chaetomiaceae</taxon>
        <taxon>Chaetomidium</taxon>
    </lineage>
</organism>
<keyword evidence="2 6" id="KW-0812">Transmembrane</keyword>
<feature type="transmembrane region" description="Helical" evidence="6">
    <location>
        <begin position="198"/>
        <end position="222"/>
    </location>
</feature>
<feature type="transmembrane region" description="Helical" evidence="6">
    <location>
        <begin position="39"/>
        <end position="61"/>
    </location>
</feature>
<evidence type="ECO:0000256" key="4">
    <source>
        <dbReference type="ARBA" id="ARBA00023136"/>
    </source>
</evidence>
<dbReference type="Pfam" id="PF20684">
    <property type="entry name" value="Fung_rhodopsin"/>
    <property type="match status" value="1"/>
</dbReference>
<reference evidence="8" key="2">
    <citation type="submission" date="2023-05" db="EMBL/GenBank/DDBJ databases">
        <authorList>
            <consortium name="Lawrence Berkeley National Laboratory"/>
            <person name="Steindorff A."/>
            <person name="Hensen N."/>
            <person name="Bonometti L."/>
            <person name="Westerberg I."/>
            <person name="Brannstrom I.O."/>
            <person name="Guillou S."/>
            <person name="Cros-Aarteil S."/>
            <person name="Calhoun S."/>
            <person name="Haridas S."/>
            <person name="Kuo A."/>
            <person name="Mondo S."/>
            <person name="Pangilinan J."/>
            <person name="Riley R."/>
            <person name="Labutti K."/>
            <person name="Andreopoulos B."/>
            <person name="Lipzen A."/>
            <person name="Chen C."/>
            <person name="Yanf M."/>
            <person name="Daum C."/>
            <person name="Ng V."/>
            <person name="Clum A."/>
            <person name="Ohm R."/>
            <person name="Martin F."/>
            <person name="Silar P."/>
            <person name="Natvig D."/>
            <person name="Lalanne C."/>
            <person name="Gautier V."/>
            <person name="Ament-Velasquez S.L."/>
            <person name="Kruys A."/>
            <person name="Hutchinson M.I."/>
            <person name="Powell A.J."/>
            <person name="Barry K."/>
            <person name="Miller A.N."/>
            <person name="Grigoriev I.V."/>
            <person name="Debuchy R."/>
            <person name="Gladieux P."/>
            <person name="Thoren M.H."/>
            <person name="Johannesson H."/>
        </authorList>
    </citation>
    <scope>NUCLEOTIDE SEQUENCE</scope>
    <source>
        <strain evidence="8">CBS 538.74</strain>
    </source>
</reference>
<evidence type="ECO:0000256" key="5">
    <source>
        <dbReference type="ARBA" id="ARBA00038359"/>
    </source>
</evidence>
<comment type="subcellular location">
    <subcellularLocation>
        <location evidence="1">Membrane</location>
        <topology evidence="1">Multi-pass membrane protein</topology>
    </subcellularLocation>
</comment>
<dbReference type="GO" id="GO:0016020">
    <property type="term" value="C:membrane"/>
    <property type="evidence" value="ECO:0007669"/>
    <property type="project" value="UniProtKB-SubCell"/>
</dbReference>
<evidence type="ECO:0000313" key="9">
    <source>
        <dbReference type="Proteomes" id="UP001302745"/>
    </source>
</evidence>
<keyword evidence="9" id="KW-1185">Reference proteome</keyword>
<dbReference type="EMBL" id="MU856887">
    <property type="protein sequence ID" value="KAK4155441.1"/>
    <property type="molecule type" value="Genomic_DNA"/>
</dbReference>
<dbReference type="PANTHER" id="PTHR33048:SF129">
    <property type="entry name" value="INTEGRAL MEMBRANE PROTEIN-RELATED"/>
    <property type="match status" value="1"/>
</dbReference>
<protein>
    <recommendedName>
        <fullName evidence="7">Rhodopsin domain-containing protein</fullName>
    </recommendedName>
</protein>
<proteinExistence type="inferred from homology"/>